<gene>
    <name evidence="2" type="ORF">H7C18_30590</name>
</gene>
<dbReference type="SUPFAM" id="SSF51445">
    <property type="entry name" value="(Trans)glycosidases"/>
    <property type="match status" value="1"/>
</dbReference>
<keyword evidence="3" id="KW-1185">Reference proteome</keyword>
<reference evidence="2 3" key="1">
    <citation type="submission" date="2020-08" db="EMBL/GenBank/DDBJ databases">
        <title>Cohnella phylogeny.</title>
        <authorList>
            <person name="Dunlap C."/>
        </authorList>
    </citation>
    <scope>NUCLEOTIDE SEQUENCE [LARGE SCALE GENOMIC DNA]</scope>
    <source>
        <strain evidence="2 3">CBP 2801</strain>
    </source>
</reference>
<dbReference type="AlphaFoldDB" id="A0A7X0SUQ3"/>
<dbReference type="EMBL" id="JACJVO010000046">
    <property type="protein sequence ID" value="MBB6735270.1"/>
    <property type="molecule type" value="Genomic_DNA"/>
</dbReference>
<dbReference type="Proteomes" id="UP000564644">
    <property type="component" value="Unassembled WGS sequence"/>
</dbReference>
<dbReference type="Pfam" id="PF13204">
    <property type="entry name" value="Apiosidase"/>
    <property type="match status" value="1"/>
</dbReference>
<comment type="caution">
    <text evidence="2">The sequence shown here is derived from an EMBL/GenBank/DDBJ whole genome shotgun (WGS) entry which is preliminary data.</text>
</comment>
<dbReference type="RefSeq" id="WP_185132926.1">
    <property type="nucleotide sequence ID" value="NZ_JACJVO010000046.1"/>
</dbReference>
<evidence type="ECO:0000313" key="2">
    <source>
        <dbReference type="EMBL" id="MBB6735270.1"/>
    </source>
</evidence>
<evidence type="ECO:0000313" key="3">
    <source>
        <dbReference type="Proteomes" id="UP000564644"/>
    </source>
</evidence>
<sequence length="431" mass="49711">MAVWSINRRRDGFLRDGKPVFYLADTVWSAFSNTSLEEWEQYLSYRRHQPFNVLQISILPILHDTSDTNVNGCPFRQHSDGSWDFSRINEPFFERAEKMVRMAEDGGFTCLLVVLWANYVPDTFFSRNNPSHIMPLEFVKPYTEYVVRRFAAYSPVYAISGDTDFGSDRTVRHYLTSLQAVKDIAPDALTTLHLMGAAELNVEEFLRSDLLDFYMYQSSHDKDSQEGAYRLAQAFYAKREKRPVVNGEPCYEGHGHGNKYGRFDAFDVRKAFWWSVLSGAKAGFAYGAHGLFSWHRTGAAFTSEAWSKIPYDWRTALRMEGAWDASYCSWLFERYGLYDIEPAQDLLLTPYEQIRAAASPGRDRLAVYIPYSNELLLDADLRDFSVEMVELDGKRIWRPELEFADGRTRIRMHDFNADAVLFAARPPSGTE</sequence>
<accession>A0A7X0SUQ3</accession>
<dbReference type="Gene3D" id="3.20.20.80">
    <property type="entry name" value="Glycosidases"/>
    <property type="match status" value="1"/>
</dbReference>
<dbReference type="InterPro" id="IPR025277">
    <property type="entry name" value="Apiosidase-like_cat_dom"/>
</dbReference>
<dbReference type="PANTHER" id="PTHR37836:SF3">
    <property type="entry name" value="ENDOGLUCANASE"/>
    <property type="match status" value="1"/>
</dbReference>
<evidence type="ECO:0000259" key="1">
    <source>
        <dbReference type="Pfam" id="PF13204"/>
    </source>
</evidence>
<protein>
    <submittedName>
        <fullName evidence="2">DUF4038 domain-containing protein</fullName>
    </submittedName>
</protein>
<proteinExistence type="predicted"/>
<name>A0A7X0SUQ3_9BACL</name>
<organism evidence="2 3">
    <name type="scientific">Cohnella zeiphila</name>
    <dbReference type="NCBI Taxonomy" id="2761120"/>
    <lineage>
        <taxon>Bacteria</taxon>
        <taxon>Bacillati</taxon>
        <taxon>Bacillota</taxon>
        <taxon>Bacilli</taxon>
        <taxon>Bacillales</taxon>
        <taxon>Paenibacillaceae</taxon>
        <taxon>Cohnella</taxon>
    </lineage>
</organism>
<feature type="domain" description="Apiosidase-like catalytic" evidence="1">
    <location>
        <begin position="15"/>
        <end position="336"/>
    </location>
</feature>
<dbReference type="InterPro" id="IPR017853">
    <property type="entry name" value="GH"/>
</dbReference>
<dbReference type="PANTHER" id="PTHR37836">
    <property type="entry name" value="LMO1036 PROTEIN"/>
    <property type="match status" value="1"/>
</dbReference>